<evidence type="ECO:0000313" key="8">
    <source>
        <dbReference type="EMBL" id="SFE96026.1"/>
    </source>
</evidence>
<dbReference type="CDD" id="cd00609">
    <property type="entry name" value="AAT_like"/>
    <property type="match status" value="1"/>
</dbReference>
<dbReference type="InterPro" id="IPR015421">
    <property type="entry name" value="PyrdxlP-dep_Trfase_major"/>
</dbReference>
<dbReference type="AlphaFoldDB" id="A0A1H6EM14"/>
<comment type="cofactor">
    <cofactor evidence="1">
        <name>pyridoxal 5'-phosphate</name>
        <dbReference type="ChEBI" id="CHEBI:597326"/>
    </cofactor>
</comment>
<dbReference type="EMBL" id="FOME01000016">
    <property type="protein sequence ID" value="SFE96026.1"/>
    <property type="molecule type" value="Genomic_DNA"/>
</dbReference>
<protein>
    <recommendedName>
        <fullName evidence="2">cysteine-S-conjugate beta-lyase</fullName>
        <ecNumber evidence="2">4.4.1.13</ecNumber>
    </recommendedName>
</protein>
<dbReference type="InterPro" id="IPR051798">
    <property type="entry name" value="Class-II_PLP-Dep_Aminotrans"/>
</dbReference>
<dbReference type="GO" id="GO:0030170">
    <property type="term" value="F:pyridoxal phosphate binding"/>
    <property type="evidence" value="ECO:0007669"/>
    <property type="project" value="InterPro"/>
</dbReference>
<organism evidence="7 10">
    <name type="scientific">Saccharopolyspora kobensis</name>
    <dbReference type="NCBI Taxonomy" id="146035"/>
    <lineage>
        <taxon>Bacteria</taxon>
        <taxon>Bacillati</taxon>
        <taxon>Actinomycetota</taxon>
        <taxon>Actinomycetes</taxon>
        <taxon>Pseudonocardiales</taxon>
        <taxon>Pseudonocardiaceae</taxon>
        <taxon>Saccharopolyspora</taxon>
    </lineage>
</organism>
<dbReference type="EC" id="4.4.1.13" evidence="2"/>
<dbReference type="InterPro" id="IPR015422">
    <property type="entry name" value="PyrdxlP-dep_Trfase_small"/>
</dbReference>
<keyword evidence="9" id="KW-1185">Reference proteome</keyword>
<keyword evidence="4 7" id="KW-0456">Lyase</keyword>
<gene>
    <name evidence="7" type="ORF">SAMN02982929_06963</name>
    <name evidence="8" type="ORF">SAMN05216506_116133</name>
</gene>
<evidence type="ECO:0000313" key="10">
    <source>
        <dbReference type="Proteomes" id="UP000236729"/>
    </source>
</evidence>
<dbReference type="Proteomes" id="UP000236729">
    <property type="component" value="Unassembled WGS sequence"/>
</dbReference>
<dbReference type="Gene3D" id="3.40.640.10">
    <property type="entry name" value="Type I PLP-dependent aspartate aminotransferase-like (Major domain)"/>
    <property type="match status" value="1"/>
</dbReference>
<dbReference type="SUPFAM" id="SSF53383">
    <property type="entry name" value="PLP-dependent transferases"/>
    <property type="match status" value="1"/>
</dbReference>
<evidence type="ECO:0000256" key="1">
    <source>
        <dbReference type="ARBA" id="ARBA00001933"/>
    </source>
</evidence>
<reference evidence="7" key="1">
    <citation type="submission" date="2016-10" db="EMBL/GenBank/DDBJ databases">
        <authorList>
            <person name="de Groot N.N."/>
        </authorList>
    </citation>
    <scope>NUCLEOTIDE SEQUENCE [LARGE SCALE GENOMIC DNA]</scope>
    <source>
        <strain evidence="7">ATCC 20501</strain>
    </source>
</reference>
<comment type="similarity">
    <text evidence="5">Belongs to the class-II pyridoxal-phosphate-dependent aminotransferase family. MalY/PatB cystathionine beta-lyase subfamily.</text>
</comment>
<dbReference type="InterPro" id="IPR004839">
    <property type="entry name" value="Aminotransferase_I/II_large"/>
</dbReference>
<evidence type="ECO:0000256" key="5">
    <source>
        <dbReference type="ARBA" id="ARBA00037974"/>
    </source>
</evidence>
<dbReference type="SMR" id="A0A1H6EM14"/>
<dbReference type="InterPro" id="IPR015424">
    <property type="entry name" value="PyrdxlP-dep_Trfase"/>
</dbReference>
<dbReference type="PANTHER" id="PTHR43525">
    <property type="entry name" value="PROTEIN MALY"/>
    <property type="match status" value="1"/>
</dbReference>
<dbReference type="Proteomes" id="UP000199690">
    <property type="component" value="Unassembled WGS sequence"/>
</dbReference>
<dbReference type="Pfam" id="PF00155">
    <property type="entry name" value="Aminotran_1_2"/>
    <property type="match status" value="1"/>
</dbReference>
<sequence>MGHEFDEITVDELRARGSLKWTLHEPGTIGAFVAEMDFPTAPPVMRAVRAAVEAMNFGYLPPRLAGEMAQACADWQARRYGWHVHPGWITAIPDVHWALAIAIERFSRPGSAVIMPTPGYMPFLVEPGELGREVITVPMVRDGDRFVHDLDALDAAFRAGGNLLVLCNPHNPLGRVFTAAELMAVCEVVDRHGGRVFADEIHGPLVYPGRQHVPYASLSETAAGHAVTATSATKAWNMPGLKCAQFIVSNDADAATLAAGGRLAVLDASTHGVLATTAAYTEGEPWLTDVLDYLDGNRRAVAELLAEHLPEVGYRPPEGTYLAWLDFRALGLGDHPADFFLEKARIALTDGAACGAEGRGHARLTFATPRPVLERIISGLAGAVRAG</sequence>
<evidence type="ECO:0000256" key="2">
    <source>
        <dbReference type="ARBA" id="ARBA00012224"/>
    </source>
</evidence>
<evidence type="ECO:0000256" key="4">
    <source>
        <dbReference type="ARBA" id="ARBA00023239"/>
    </source>
</evidence>
<dbReference type="PANTHER" id="PTHR43525:SF2">
    <property type="entry name" value="CYSTATHIONINE BETA-LYASE-RELATED"/>
    <property type="match status" value="1"/>
</dbReference>
<dbReference type="Gene3D" id="3.90.1150.10">
    <property type="entry name" value="Aspartate Aminotransferase, domain 1"/>
    <property type="match status" value="1"/>
</dbReference>
<name>A0A1H6EM14_9PSEU</name>
<evidence type="ECO:0000259" key="6">
    <source>
        <dbReference type="Pfam" id="PF00155"/>
    </source>
</evidence>
<reference evidence="9 10" key="2">
    <citation type="submission" date="2016-10" db="EMBL/GenBank/DDBJ databases">
        <authorList>
            <person name="Varghese N."/>
            <person name="Submissions S."/>
        </authorList>
    </citation>
    <scope>NUCLEOTIDE SEQUENCE [LARGE SCALE GENOMIC DNA]</scope>
    <source>
        <strain evidence="10">ATCC 20501</strain>
        <strain evidence="8 9">CGMCC 4.3529</strain>
    </source>
</reference>
<dbReference type="RefSeq" id="WP_093357814.1">
    <property type="nucleotide sequence ID" value="NZ_FNVB01000017.1"/>
</dbReference>
<accession>A0A1H6EM14</accession>
<accession>A0A1I2EU87</accession>
<dbReference type="EMBL" id="FNVB01000017">
    <property type="protein sequence ID" value="SEG98066.1"/>
    <property type="molecule type" value="Genomic_DNA"/>
</dbReference>
<keyword evidence="3" id="KW-0663">Pyridoxal phosphate</keyword>
<evidence type="ECO:0000313" key="9">
    <source>
        <dbReference type="Proteomes" id="UP000199690"/>
    </source>
</evidence>
<proteinExistence type="inferred from homology"/>
<evidence type="ECO:0000313" key="7">
    <source>
        <dbReference type="EMBL" id="SEG98066.1"/>
    </source>
</evidence>
<feature type="domain" description="Aminotransferase class I/classII large" evidence="6">
    <location>
        <begin position="36"/>
        <end position="377"/>
    </location>
</feature>
<dbReference type="GO" id="GO:0047804">
    <property type="term" value="F:cysteine-S-conjugate beta-lyase activity"/>
    <property type="evidence" value="ECO:0007669"/>
    <property type="project" value="UniProtKB-EC"/>
</dbReference>
<evidence type="ECO:0000256" key="3">
    <source>
        <dbReference type="ARBA" id="ARBA00022898"/>
    </source>
</evidence>